<feature type="coiled-coil region" evidence="1">
    <location>
        <begin position="15"/>
        <end position="49"/>
    </location>
</feature>
<name>A0AAD0EAB4_9RHOB</name>
<sequence length="243" mass="25881">MSGGDFWSQRRAKVAAEQQAEAVEAAALARAAEERALEEKSDAELLEELNLPDPDQMQQGDDFSVFLKETIPARLRTRALRRLWTSNPVLANVDGLLDYGEDFTDSAMVVENLQTAYQVGKGMTAHVEELARQAEEAAGPPSDVLADTEGAGASGEKTASAGEDAAAADKSVDAVRRPTMRLLSPADADDAELPTQEEVATTIRTDDARPDPAAPDPLAPDPVAPAPRRMRFTFAADPDAPAA</sequence>
<organism evidence="3 4">
    <name type="scientific">Phaeobacter gallaeciensis</name>
    <dbReference type="NCBI Taxonomy" id="60890"/>
    <lineage>
        <taxon>Bacteria</taxon>
        <taxon>Pseudomonadati</taxon>
        <taxon>Pseudomonadota</taxon>
        <taxon>Alphaproteobacteria</taxon>
        <taxon>Rhodobacterales</taxon>
        <taxon>Roseobacteraceae</taxon>
        <taxon>Phaeobacter</taxon>
    </lineage>
</organism>
<evidence type="ECO:0000313" key="4">
    <source>
        <dbReference type="Proteomes" id="UP000217545"/>
    </source>
</evidence>
<dbReference type="EMBL" id="CP010784">
    <property type="protein sequence ID" value="ATF04757.1"/>
    <property type="molecule type" value="Genomic_DNA"/>
</dbReference>
<dbReference type="GeneID" id="31845106"/>
<evidence type="ECO:0000256" key="1">
    <source>
        <dbReference type="SAM" id="Coils"/>
    </source>
</evidence>
<feature type="compositionally biased region" description="Pro residues" evidence="2">
    <location>
        <begin position="212"/>
        <end position="225"/>
    </location>
</feature>
<dbReference type="Proteomes" id="UP000217545">
    <property type="component" value="Chromosome"/>
</dbReference>
<gene>
    <name evidence="3" type="ORF">PhaeoP63_00655</name>
</gene>
<keyword evidence="1" id="KW-0175">Coiled coil</keyword>
<dbReference type="RefSeq" id="WP_024096154.1">
    <property type="nucleotide sequence ID" value="NZ_CP010588.1"/>
</dbReference>
<dbReference type="Pfam" id="PF11748">
    <property type="entry name" value="DUF3306"/>
    <property type="match status" value="1"/>
</dbReference>
<accession>A0AAD0EAB4</accession>
<protein>
    <recommendedName>
        <fullName evidence="5">DUF3306 domain-containing protein</fullName>
    </recommendedName>
</protein>
<evidence type="ECO:0000313" key="3">
    <source>
        <dbReference type="EMBL" id="ATF04757.1"/>
    </source>
</evidence>
<feature type="region of interest" description="Disordered" evidence="2">
    <location>
        <begin position="134"/>
        <end position="228"/>
    </location>
</feature>
<dbReference type="AlphaFoldDB" id="A0AAD0EAB4"/>
<reference evidence="3 4" key="1">
    <citation type="journal article" date="2017" name="Front. Microbiol.">
        <title>Phaeobacter piscinae sp. nov., a species of the Roseobacter group and potential aquaculture probiont.</title>
        <authorList>
            <person name="Sonnenschein E.C."/>
            <person name="Phippen C.B.W."/>
            <person name="Nielsen K.F."/>
            <person name="Mateiu R.V."/>
            <person name="Melchiorsen J."/>
            <person name="Gram L."/>
            <person name="Overmann J."/>
            <person name="Freese H.M."/>
        </authorList>
    </citation>
    <scope>NUCLEOTIDE SEQUENCE [LARGE SCALE GENOMIC DNA]</scope>
    <source>
        <strain evidence="3 4">P63</strain>
    </source>
</reference>
<feature type="compositionally biased region" description="Low complexity" evidence="2">
    <location>
        <begin position="156"/>
        <end position="169"/>
    </location>
</feature>
<dbReference type="InterPro" id="IPR021735">
    <property type="entry name" value="DUF3306"/>
</dbReference>
<proteinExistence type="predicted"/>
<evidence type="ECO:0008006" key="5">
    <source>
        <dbReference type="Google" id="ProtNLM"/>
    </source>
</evidence>
<evidence type="ECO:0000256" key="2">
    <source>
        <dbReference type="SAM" id="MobiDB-lite"/>
    </source>
</evidence>